<name>A0AAV4UF67_9ARAC</name>
<feature type="compositionally biased region" description="Basic and acidic residues" evidence="1">
    <location>
        <begin position="63"/>
        <end position="78"/>
    </location>
</feature>
<comment type="caution">
    <text evidence="2">The sequence shown here is derived from an EMBL/GenBank/DDBJ whole genome shotgun (WGS) entry which is preliminary data.</text>
</comment>
<organism evidence="2 3">
    <name type="scientific">Caerostris darwini</name>
    <dbReference type="NCBI Taxonomy" id="1538125"/>
    <lineage>
        <taxon>Eukaryota</taxon>
        <taxon>Metazoa</taxon>
        <taxon>Ecdysozoa</taxon>
        <taxon>Arthropoda</taxon>
        <taxon>Chelicerata</taxon>
        <taxon>Arachnida</taxon>
        <taxon>Araneae</taxon>
        <taxon>Araneomorphae</taxon>
        <taxon>Entelegynae</taxon>
        <taxon>Araneoidea</taxon>
        <taxon>Araneidae</taxon>
        <taxon>Caerostris</taxon>
    </lineage>
</organism>
<reference evidence="2 3" key="1">
    <citation type="submission" date="2021-06" db="EMBL/GenBank/DDBJ databases">
        <title>Caerostris darwini draft genome.</title>
        <authorList>
            <person name="Kono N."/>
            <person name="Arakawa K."/>
        </authorList>
    </citation>
    <scope>NUCLEOTIDE SEQUENCE [LARGE SCALE GENOMIC DNA]</scope>
</reference>
<evidence type="ECO:0000313" key="2">
    <source>
        <dbReference type="EMBL" id="GIY56422.1"/>
    </source>
</evidence>
<gene>
    <name evidence="2" type="ORF">CDAR_62631</name>
</gene>
<keyword evidence="3" id="KW-1185">Reference proteome</keyword>
<feature type="region of interest" description="Disordered" evidence="1">
    <location>
        <begin position="23"/>
        <end position="78"/>
    </location>
</feature>
<dbReference type="AlphaFoldDB" id="A0AAV4UF67"/>
<evidence type="ECO:0000256" key="1">
    <source>
        <dbReference type="SAM" id="MobiDB-lite"/>
    </source>
</evidence>
<sequence length="78" mass="9012">MLSKTTRCALSSELINGWQTSSFSVSSLSKRNHPRNWGLPTRHKTDEDPDHFHLTSDCSFTPLDRKRDLKEGEQQRDP</sequence>
<evidence type="ECO:0000313" key="3">
    <source>
        <dbReference type="Proteomes" id="UP001054837"/>
    </source>
</evidence>
<proteinExistence type="predicted"/>
<dbReference type="Proteomes" id="UP001054837">
    <property type="component" value="Unassembled WGS sequence"/>
</dbReference>
<accession>A0AAV4UF67</accession>
<feature type="compositionally biased region" description="Basic and acidic residues" evidence="1">
    <location>
        <begin position="43"/>
        <end position="54"/>
    </location>
</feature>
<protein>
    <submittedName>
        <fullName evidence="2">Uncharacterized protein</fullName>
    </submittedName>
</protein>
<dbReference type="EMBL" id="BPLQ01011198">
    <property type="protein sequence ID" value="GIY56422.1"/>
    <property type="molecule type" value="Genomic_DNA"/>
</dbReference>